<keyword evidence="3" id="KW-1185">Reference proteome</keyword>
<keyword evidence="1" id="KW-0472">Membrane</keyword>
<feature type="transmembrane region" description="Helical" evidence="1">
    <location>
        <begin position="121"/>
        <end position="140"/>
    </location>
</feature>
<dbReference type="Proteomes" id="UP000193465">
    <property type="component" value="Unassembled WGS sequence"/>
</dbReference>
<feature type="transmembrane region" description="Helical" evidence="1">
    <location>
        <begin position="239"/>
        <end position="257"/>
    </location>
</feature>
<name>A0A1X1TMC9_9MYCO</name>
<feature type="transmembrane region" description="Helical" evidence="1">
    <location>
        <begin position="205"/>
        <end position="233"/>
    </location>
</feature>
<keyword evidence="1" id="KW-0812">Transmembrane</keyword>
<protein>
    <recommendedName>
        <fullName evidence="4">Carotenoid biosynthesis protein</fullName>
    </recommendedName>
</protein>
<feature type="transmembrane region" description="Helical" evidence="1">
    <location>
        <begin position="295"/>
        <end position="316"/>
    </location>
</feature>
<feature type="transmembrane region" description="Helical" evidence="1">
    <location>
        <begin position="269"/>
        <end position="289"/>
    </location>
</feature>
<evidence type="ECO:0008006" key="4">
    <source>
        <dbReference type="Google" id="ProtNLM"/>
    </source>
</evidence>
<feature type="transmembrane region" description="Helical" evidence="1">
    <location>
        <begin position="44"/>
        <end position="66"/>
    </location>
</feature>
<gene>
    <name evidence="2" type="ORF">AWC02_12460</name>
</gene>
<dbReference type="STRING" id="188915.AWC02_12460"/>
<feature type="transmembrane region" description="Helical" evidence="1">
    <location>
        <begin position="86"/>
        <end position="109"/>
    </location>
</feature>
<dbReference type="RefSeq" id="WP_085129048.1">
    <property type="nucleotide sequence ID" value="NZ_LQOT01000041.1"/>
</dbReference>
<dbReference type="AlphaFoldDB" id="A0A1X1TMC9"/>
<feature type="transmembrane region" description="Helical" evidence="1">
    <location>
        <begin position="18"/>
        <end position="35"/>
    </location>
</feature>
<dbReference type="EMBL" id="LQOT01000041">
    <property type="protein sequence ID" value="ORV45724.1"/>
    <property type="molecule type" value="Genomic_DNA"/>
</dbReference>
<organism evidence="2 3">
    <name type="scientific">Mycolicibacter engbaekii</name>
    <dbReference type="NCBI Taxonomy" id="188915"/>
    <lineage>
        <taxon>Bacteria</taxon>
        <taxon>Bacillati</taxon>
        <taxon>Actinomycetota</taxon>
        <taxon>Actinomycetes</taxon>
        <taxon>Mycobacteriales</taxon>
        <taxon>Mycobacteriaceae</taxon>
        <taxon>Mycolicibacter</taxon>
    </lineage>
</organism>
<accession>A0A1X1TMC9</accession>
<evidence type="ECO:0000313" key="3">
    <source>
        <dbReference type="Proteomes" id="UP000193465"/>
    </source>
</evidence>
<proteinExistence type="predicted"/>
<reference evidence="2 3" key="1">
    <citation type="submission" date="2016-01" db="EMBL/GenBank/DDBJ databases">
        <title>The new phylogeny of the genus Mycobacterium.</title>
        <authorList>
            <person name="Tarcisio F."/>
            <person name="Conor M."/>
            <person name="Antonella G."/>
            <person name="Elisabetta G."/>
            <person name="Giulia F.S."/>
            <person name="Sara T."/>
            <person name="Anna F."/>
            <person name="Clotilde B."/>
            <person name="Roberto B."/>
            <person name="Veronica D.S."/>
            <person name="Fabio R."/>
            <person name="Monica P."/>
            <person name="Olivier J."/>
            <person name="Enrico T."/>
            <person name="Nicola S."/>
        </authorList>
    </citation>
    <scope>NUCLEOTIDE SEQUENCE [LARGE SCALE GENOMIC DNA]</scope>
    <source>
        <strain evidence="2 3">ATCC 27353</strain>
    </source>
</reference>
<evidence type="ECO:0000256" key="1">
    <source>
        <dbReference type="SAM" id="Phobius"/>
    </source>
</evidence>
<feature type="transmembrane region" description="Helical" evidence="1">
    <location>
        <begin position="160"/>
        <end position="184"/>
    </location>
</feature>
<evidence type="ECO:0000313" key="2">
    <source>
        <dbReference type="EMBL" id="ORV45724.1"/>
    </source>
</evidence>
<sequence length="334" mass="36387">MNLIVFNTPAGLPWQTNLWDVTMLAMFVAAVAYSIGQMRRGRRIYLAVLLAATVYGLVLELAGMATLDMYQQGDFLVMINWPALPLWRGTTMMPAYVLIFYPVFLFTGFKIVEAFGIEKRWHAAAAGGLFMIALDAPYVIEGTLERVVWWTWDPGFELFQYWVGWPLIDLCWQGIWDALFLYLMMWARPRIDGVGAAARWSPAKALGAFPALAAVAVLVAGPILLAPVTIVTLLGGPQWPLAALLAAGYAAVSLWALRSAAPRPEPFTLGLAIAYVVSLGAMVIANVGYEGGLTGYSAVQSAGLIAVTGFAVLPWIMRRSTAPRDRLLAPAGRC</sequence>
<keyword evidence="1" id="KW-1133">Transmembrane helix</keyword>
<comment type="caution">
    <text evidence="2">The sequence shown here is derived from an EMBL/GenBank/DDBJ whole genome shotgun (WGS) entry which is preliminary data.</text>
</comment>